<accession>A0A1F6V935</accession>
<evidence type="ECO:0000313" key="1">
    <source>
        <dbReference type="EMBL" id="OGI66167.1"/>
    </source>
</evidence>
<proteinExistence type="predicted"/>
<reference evidence="1 2" key="1">
    <citation type="journal article" date="2016" name="Nat. Commun.">
        <title>Thousands of microbial genomes shed light on interconnected biogeochemical processes in an aquifer system.</title>
        <authorList>
            <person name="Anantharaman K."/>
            <person name="Brown C.T."/>
            <person name="Hug L.A."/>
            <person name="Sharon I."/>
            <person name="Castelle C.J."/>
            <person name="Probst A.J."/>
            <person name="Thomas B.C."/>
            <person name="Singh A."/>
            <person name="Wilkins M.J."/>
            <person name="Karaoz U."/>
            <person name="Brodie E.L."/>
            <person name="Williams K.H."/>
            <person name="Hubbard S.S."/>
            <person name="Banfield J.F."/>
        </authorList>
    </citation>
    <scope>NUCLEOTIDE SEQUENCE [LARGE SCALE GENOMIC DNA]</scope>
</reference>
<dbReference type="AlphaFoldDB" id="A0A1F6V935"/>
<sequence>MYHPDTPIPVWCVKCHISDAWDARDYAKEYDFSKPFFEQFNDLKINVPHRALDQNEKNGTGCEYSNYCFGSKDTYLSFSVGGSENVKYSAHVFKGNKNCFDSLSVKNSDRVYELVQSSGSYNSSFLIESDQCIESHFLFDCSNCTNCCLSLNLRNKSNVFRNKQLSKEEYQKAFSKLKLDTYSGQLKAKEEFYKIAQNAIHRDAHIKNSVNTIGDFIENSKNVYHCYGLIGAENIKHIFFAMNMIKDSQNIAFCGLNEECYEFTYGGRDANKAIFAISCGGGCKNIFYCDSCRECSDCFGCVGLSKKQYCILNKQYSKEKYFEMIKKIQAHMNNNPYIDRINRKYSFGEFFPTEISPFAYNETVAFEEQPLSQKEAISLGYKWREPELKSYKPTIKGDDIQDSINDVADSICNEIIECPNQGKVKTQCTSAYRILPDELSFYRQMNLPIPRYCPNCRYHARLVWKNPFRFYERECMCELSNHEHQQKCSNKFETIYAPDRPELIYCKECYQKEVY</sequence>
<evidence type="ECO:0008006" key="3">
    <source>
        <dbReference type="Google" id="ProtNLM"/>
    </source>
</evidence>
<evidence type="ECO:0000313" key="2">
    <source>
        <dbReference type="Proteomes" id="UP000177370"/>
    </source>
</evidence>
<organism evidence="1 2">
    <name type="scientific">Candidatus Nomurabacteria bacterium RIFCSPHIGHO2_01_FULL_40_24b</name>
    <dbReference type="NCBI Taxonomy" id="1801739"/>
    <lineage>
        <taxon>Bacteria</taxon>
        <taxon>Candidatus Nomuraibacteriota</taxon>
    </lineage>
</organism>
<protein>
    <recommendedName>
        <fullName evidence="3">Caib/baif family protein</fullName>
    </recommendedName>
</protein>
<dbReference type="EMBL" id="MFTP01000003">
    <property type="protein sequence ID" value="OGI66167.1"/>
    <property type="molecule type" value="Genomic_DNA"/>
</dbReference>
<comment type="caution">
    <text evidence="1">The sequence shown here is derived from an EMBL/GenBank/DDBJ whole genome shotgun (WGS) entry which is preliminary data.</text>
</comment>
<name>A0A1F6V935_9BACT</name>
<gene>
    <name evidence="1" type="ORF">A2647_03275</name>
</gene>
<dbReference type="Proteomes" id="UP000177370">
    <property type="component" value="Unassembled WGS sequence"/>
</dbReference>